<dbReference type="Pfam" id="PF25601">
    <property type="entry name" value="AAA_lid_14"/>
    <property type="match status" value="1"/>
</dbReference>
<proteinExistence type="predicted"/>
<dbReference type="SMART" id="SM00382">
    <property type="entry name" value="AAA"/>
    <property type="match status" value="1"/>
</dbReference>
<dbReference type="InterPro" id="IPR003018">
    <property type="entry name" value="GAF"/>
</dbReference>
<sequence>MCHVSQHMRHQNATYLKHVHLPENAMPHSASLTSAGLTPYCDELSFPCLLNDSWQRSQRYGLTRDDDATSFVSRALLEEARSQHGWLQQLARPLMQRLGESLNRAPSVVVASDDTGLVLDTFGNNQFLHKAQRVALAPGNLWGEHARGTNAIGTALALHAPCEVHGSQHFLNQNAGLYCYGVPVFRPDGQIAGVLDLSTPARQPVAEAGRLMRQAVRQLEHDWVIAQLDAQQWLLRLHTDPAALGSAQELLLAFSDNRLVAANKLAMDEFKLSTAHIGTLSLDALFPQALPAGDDDALTAINQRRYHARRQLPARRVWAAHPAIAQDEESGVETAKALRLLNAGIALCITGETGCGKEHLSRRLHQQSQWRDGPFVAINCAALPEQLIESELFGYQPGAFTGASSRGYIGKIREADGGVLFLDEIGDMPLAMQTRLLRVLQEKKVVPLGGTRAVPVAFTLICATHRPLDEMVARGAFREDLFYRIEEYRLRIPPLRDWPALPRFVQRLWQELGGARRGVTLSAGLVEHIARLPWPGNVRQLASLLKVLLALADEGDVVTLRDLPPPYCSVDGHKETAQPSENAAPDVDAVLQSVNGNMSLAARKLGVSRSTLYRRLEKQRASADAR</sequence>
<dbReference type="Gene3D" id="3.40.50.300">
    <property type="entry name" value="P-loop containing nucleotide triphosphate hydrolases"/>
    <property type="match status" value="1"/>
</dbReference>
<evidence type="ECO:0000256" key="2">
    <source>
        <dbReference type="ARBA" id="ARBA00022840"/>
    </source>
</evidence>
<dbReference type="InterPro" id="IPR029016">
    <property type="entry name" value="GAF-like_dom_sf"/>
</dbReference>
<keyword evidence="4" id="KW-0238">DNA-binding</keyword>
<reference evidence="8" key="2">
    <citation type="journal article" date="2011" name="J. Bacteriol.">
        <title>Complete genome sequence of Cronobacter turicensis LMG 23827, a food-borne pathogen causing deaths in neonates.</title>
        <authorList>
            <person name="Stephan R."/>
            <person name="Lehner A."/>
            <person name="Tischler P."/>
            <person name="Rattei T."/>
        </authorList>
    </citation>
    <scope>NUCLEOTIDE SEQUENCE [LARGE SCALE GENOMIC DNA]</scope>
    <source>
        <strain evidence="8">DSM 18703 / CCUG 55852 / LMG 23827 / z3032</strain>
    </source>
</reference>
<dbReference type="EMBL" id="FN543093">
    <property type="protein sequence ID" value="CBA31162.1"/>
    <property type="molecule type" value="Genomic_DNA"/>
</dbReference>
<evidence type="ECO:0000256" key="5">
    <source>
        <dbReference type="ARBA" id="ARBA00023163"/>
    </source>
</evidence>
<keyword evidence="3" id="KW-0805">Transcription regulation</keyword>
<dbReference type="InterPro" id="IPR027417">
    <property type="entry name" value="P-loop_NTPase"/>
</dbReference>
<dbReference type="PANTHER" id="PTHR32071">
    <property type="entry name" value="TRANSCRIPTIONAL REGULATORY PROTEIN"/>
    <property type="match status" value="1"/>
</dbReference>
<dbReference type="FunFam" id="3.40.50.300:FF:000006">
    <property type="entry name" value="DNA-binding transcriptional regulator NtrC"/>
    <property type="match status" value="1"/>
</dbReference>
<dbReference type="SUPFAM" id="SSF52540">
    <property type="entry name" value="P-loop containing nucleoside triphosphate hydrolases"/>
    <property type="match status" value="1"/>
</dbReference>
<dbReference type="GO" id="GO:0005524">
    <property type="term" value="F:ATP binding"/>
    <property type="evidence" value="ECO:0007669"/>
    <property type="project" value="UniProtKB-KW"/>
</dbReference>
<dbReference type="InterPro" id="IPR058031">
    <property type="entry name" value="AAA_lid_NorR"/>
</dbReference>
<feature type="domain" description="Sigma-54 factor interaction" evidence="6">
    <location>
        <begin position="317"/>
        <end position="550"/>
    </location>
</feature>
<dbReference type="InterPro" id="IPR002078">
    <property type="entry name" value="Sigma_54_int"/>
</dbReference>
<dbReference type="PRINTS" id="PR01590">
    <property type="entry name" value="HTHFIS"/>
</dbReference>
<dbReference type="GO" id="GO:0006355">
    <property type="term" value="P:regulation of DNA-templated transcription"/>
    <property type="evidence" value="ECO:0007669"/>
    <property type="project" value="InterPro"/>
</dbReference>
<dbReference type="InterPro" id="IPR009057">
    <property type="entry name" value="Homeodomain-like_sf"/>
</dbReference>
<dbReference type="GO" id="GO:0043565">
    <property type="term" value="F:sequence-specific DNA binding"/>
    <property type="evidence" value="ECO:0007669"/>
    <property type="project" value="InterPro"/>
</dbReference>
<dbReference type="SUPFAM" id="SSF46689">
    <property type="entry name" value="Homeodomain-like"/>
    <property type="match status" value="1"/>
</dbReference>
<dbReference type="Pfam" id="PF00158">
    <property type="entry name" value="Sigma54_activat"/>
    <property type="match status" value="1"/>
</dbReference>
<dbReference type="Pfam" id="PF01590">
    <property type="entry name" value="GAF"/>
    <property type="match status" value="1"/>
</dbReference>
<dbReference type="PROSITE" id="PS50045">
    <property type="entry name" value="SIGMA54_INTERACT_4"/>
    <property type="match status" value="1"/>
</dbReference>
<keyword evidence="8" id="KW-1185">Reference proteome</keyword>
<dbReference type="KEGG" id="ctu:CTU_22780"/>
<evidence type="ECO:0000259" key="6">
    <source>
        <dbReference type="PROSITE" id="PS50045"/>
    </source>
</evidence>
<dbReference type="AlphaFoldDB" id="C9Y550"/>
<evidence type="ECO:0000256" key="1">
    <source>
        <dbReference type="ARBA" id="ARBA00022741"/>
    </source>
</evidence>
<dbReference type="Pfam" id="PF02954">
    <property type="entry name" value="HTH_8"/>
    <property type="match status" value="1"/>
</dbReference>
<dbReference type="CDD" id="cd00009">
    <property type="entry name" value="AAA"/>
    <property type="match status" value="1"/>
</dbReference>
<name>C9Y550_CROTZ</name>
<reference evidence="7 8" key="1">
    <citation type="journal article" date="2010" name="J. Bacteriol.">
        <title>Complete Genome Sequence of Cronobacter turicensis LMG 23827, a foodborne pathogen causing deaths in neonates.</title>
        <authorList>
            <person name="Stephan R."/>
            <person name="Lehner A."/>
            <person name="Tischler P."/>
            <person name="Rattei T."/>
        </authorList>
    </citation>
    <scope>NUCLEOTIDE SEQUENCE [LARGE SCALE GENOMIC DNA]</scope>
    <source>
        <strain evidence="8">DSM 18703 / CCUG 55852 / LMG 23827 / z3032</strain>
    </source>
</reference>
<protein>
    <recommendedName>
        <fullName evidence="6">Sigma-54 factor interaction domain-containing protein</fullName>
    </recommendedName>
</protein>
<dbReference type="InterPro" id="IPR003593">
    <property type="entry name" value="AAA+_ATPase"/>
</dbReference>
<evidence type="ECO:0000313" key="8">
    <source>
        <dbReference type="Proteomes" id="UP000002069"/>
    </source>
</evidence>
<accession>C9Y550</accession>
<organism evidence="7 8">
    <name type="scientific">Cronobacter turicensis (strain DSM 18703 / CCUG 55852 / LMG 23827 / z3032)</name>
    <dbReference type="NCBI Taxonomy" id="693216"/>
    <lineage>
        <taxon>Bacteria</taxon>
        <taxon>Pseudomonadati</taxon>
        <taxon>Pseudomonadota</taxon>
        <taxon>Gammaproteobacteria</taxon>
        <taxon>Enterobacterales</taxon>
        <taxon>Enterobacteriaceae</taxon>
        <taxon>Cronobacter</taxon>
    </lineage>
</organism>
<evidence type="ECO:0000256" key="4">
    <source>
        <dbReference type="ARBA" id="ARBA00023125"/>
    </source>
</evidence>
<dbReference type="PATRIC" id="fig|693216.3.peg.2156"/>
<keyword evidence="2" id="KW-0067">ATP-binding</keyword>
<evidence type="ECO:0000313" key="7">
    <source>
        <dbReference type="EMBL" id="CBA31162.1"/>
    </source>
</evidence>
<gene>
    <name evidence="7" type="ordered locus">Ctu_22780</name>
</gene>
<evidence type="ECO:0000256" key="3">
    <source>
        <dbReference type="ARBA" id="ARBA00023015"/>
    </source>
</evidence>
<dbReference type="HOGENOM" id="CLU_000445_8_12_6"/>
<dbReference type="PANTHER" id="PTHR32071:SF77">
    <property type="entry name" value="TRANSCRIPTIONAL REGULATORY PROTEIN"/>
    <property type="match status" value="1"/>
</dbReference>
<dbReference type="Gene3D" id="1.10.8.60">
    <property type="match status" value="1"/>
</dbReference>
<keyword evidence="1" id="KW-0547">Nucleotide-binding</keyword>
<dbReference type="Gene3D" id="3.30.450.40">
    <property type="match status" value="1"/>
</dbReference>
<dbReference type="Proteomes" id="UP000002069">
    <property type="component" value="Chromosome"/>
</dbReference>
<dbReference type="SUPFAM" id="SSF55781">
    <property type="entry name" value="GAF domain-like"/>
    <property type="match status" value="1"/>
</dbReference>
<dbReference type="InterPro" id="IPR002197">
    <property type="entry name" value="HTH_Fis"/>
</dbReference>
<dbReference type="Gene3D" id="1.10.10.60">
    <property type="entry name" value="Homeodomain-like"/>
    <property type="match status" value="1"/>
</dbReference>
<keyword evidence="5" id="KW-0804">Transcription</keyword>